<evidence type="ECO:0000256" key="3">
    <source>
        <dbReference type="ARBA" id="ARBA00007681"/>
    </source>
</evidence>
<dbReference type="GO" id="GO:0045259">
    <property type="term" value="C:proton-transporting ATP synthase complex"/>
    <property type="evidence" value="ECO:0007669"/>
    <property type="project" value="UniProtKB-KW"/>
</dbReference>
<evidence type="ECO:0000313" key="11">
    <source>
        <dbReference type="Proteomes" id="UP000886893"/>
    </source>
</evidence>
<proteinExistence type="inferred from homology"/>
<comment type="caution">
    <text evidence="10">The sequence shown here is derived from an EMBL/GenBank/DDBJ whole genome shotgun (WGS) entry which is preliminary data.</text>
</comment>
<evidence type="ECO:0000313" key="10">
    <source>
        <dbReference type="EMBL" id="HIT17138.1"/>
    </source>
</evidence>
<dbReference type="Pfam" id="PF00231">
    <property type="entry name" value="ATP-synt"/>
    <property type="match status" value="1"/>
</dbReference>
<dbReference type="Proteomes" id="UP000886893">
    <property type="component" value="Unassembled WGS sequence"/>
</dbReference>
<reference evidence="10" key="2">
    <citation type="journal article" date="2021" name="PeerJ">
        <title>Extensive microbial diversity within the chicken gut microbiome revealed by metagenomics and culture.</title>
        <authorList>
            <person name="Gilroy R."/>
            <person name="Ravi A."/>
            <person name="Getino M."/>
            <person name="Pursley I."/>
            <person name="Horton D.L."/>
            <person name="Alikhan N.F."/>
            <person name="Baker D."/>
            <person name="Gharbi K."/>
            <person name="Hall N."/>
            <person name="Watson M."/>
            <person name="Adriaenssens E.M."/>
            <person name="Foster-Nyarko E."/>
            <person name="Jarju S."/>
            <person name="Secka A."/>
            <person name="Antonio M."/>
            <person name="Oren A."/>
            <person name="Chaudhuri R.R."/>
            <person name="La Ragione R."/>
            <person name="Hildebrand F."/>
            <person name="Pallen M.J."/>
        </authorList>
    </citation>
    <scope>NUCLEOTIDE SEQUENCE</scope>
    <source>
        <strain evidence="10">14508</strain>
    </source>
</reference>
<dbReference type="PANTHER" id="PTHR11693:SF22">
    <property type="entry name" value="ATP SYNTHASE SUBUNIT GAMMA, MITOCHONDRIAL"/>
    <property type="match status" value="1"/>
</dbReference>
<name>A0A9D1KA11_9FIRM</name>
<accession>A0A9D1KA11</accession>
<keyword evidence="9" id="KW-0066">ATP synthesis</keyword>
<dbReference type="AlphaFoldDB" id="A0A9D1KA11"/>
<evidence type="ECO:0000256" key="5">
    <source>
        <dbReference type="ARBA" id="ARBA00022781"/>
    </source>
</evidence>
<evidence type="ECO:0000256" key="1">
    <source>
        <dbReference type="ARBA" id="ARBA00003456"/>
    </source>
</evidence>
<dbReference type="PANTHER" id="PTHR11693">
    <property type="entry name" value="ATP SYNTHASE GAMMA CHAIN"/>
    <property type="match status" value="1"/>
</dbReference>
<keyword evidence="5" id="KW-0375">Hydrogen ion transport</keyword>
<dbReference type="Gene3D" id="1.10.287.80">
    <property type="entry name" value="ATP synthase, gamma subunit, helix hairpin domain"/>
    <property type="match status" value="1"/>
</dbReference>
<sequence length="279" mass="32530">MNLQQTKNRIQSIRSTQKITKAMELVSISKVKKAKEIHFQFTPFYQEMITIMNYISNHLEDKKNALFSYNEESNKNLTIIVSSSLGLCGGYNHNLYHFVETQLNQKEDELMIIGIKGIYYFKNQGYKIVRSIEDFPPFHLKEKMSTQLANIVLKKFQQKKYRKIQMIYTKYVNSLTFNPTLVQLLPIIKTKTDNKMHKALLMEPSAKEVCQSFIPFYLSCIIKNFLFESVLSEQASRRVAMENATKNASELEEQLMIEYHKTRQAMITQEISEITGSSS</sequence>
<evidence type="ECO:0000256" key="7">
    <source>
        <dbReference type="ARBA" id="ARBA00023136"/>
    </source>
</evidence>
<comment type="function">
    <text evidence="1">Produces ATP from ADP in the presence of a proton gradient across the membrane. The gamma chain is believed to be important in regulating ATPase activity and the flow of protons through the CF(0) complex.</text>
</comment>
<dbReference type="GO" id="GO:0046933">
    <property type="term" value="F:proton-transporting ATP synthase activity, rotational mechanism"/>
    <property type="evidence" value="ECO:0007669"/>
    <property type="project" value="InterPro"/>
</dbReference>
<gene>
    <name evidence="10" type="primary">atpG</name>
    <name evidence="10" type="ORF">IAD04_02000</name>
</gene>
<dbReference type="InterPro" id="IPR035968">
    <property type="entry name" value="ATP_synth_F1_ATPase_gsu"/>
</dbReference>
<comment type="subcellular location">
    <subcellularLocation>
        <location evidence="2">Membrane</location>
        <topology evidence="2">Peripheral membrane protein</topology>
    </subcellularLocation>
</comment>
<keyword evidence="7" id="KW-0472">Membrane</keyword>
<comment type="similarity">
    <text evidence="3">Belongs to the ATPase gamma chain family.</text>
</comment>
<dbReference type="NCBIfam" id="TIGR01146">
    <property type="entry name" value="ATPsyn_F1gamma"/>
    <property type="match status" value="1"/>
</dbReference>
<reference evidence="10" key="1">
    <citation type="submission" date="2020-10" db="EMBL/GenBank/DDBJ databases">
        <authorList>
            <person name="Gilroy R."/>
        </authorList>
    </citation>
    <scope>NUCLEOTIDE SEQUENCE</scope>
    <source>
        <strain evidence="10">14508</strain>
    </source>
</reference>
<dbReference type="PRINTS" id="PR00126">
    <property type="entry name" value="ATPASEGAMMA"/>
</dbReference>
<keyword evidence="8" id="KW-0139">CF(1)</keyword>
<evidence type="ECO:0000256" key="2">
    <source>
        <dbReference type="ARBA" id="ARBA00004170"/>
    </source>
</evidence>
<evidence type="ECO:0000256" key="9">
    <source>
        <dbReference type="ARBA" id="ARBA00023310"/>
    </source>
</evidence>
<evidence type="ECO:0000256" key="6">
    <source>
        <dbReference type="ARBA" id="ARBA00023065"/>
    </source>
</evidence>
<dbReference type="Gene3D" id="3.40.1380.10">
    <property type="match status" value="1"/>
</dbReference>
<keyword evidence="4" id="KW-0813">Transport</keyword>
<dbReference type="SUPFAM" id="SSF52943">
    <property type="entry name" value="ATP synthase (F1-ATPase), gamma subunit"/>
    <property type="match status" value="1"/>
</dbReference>
<organism evidence="10 11">
    <name type="scientific">Candidatus Caccosoma faecigallinarum</name>
    <dbReference type="NCBI Taxonomy" id="2840720"/>
    <lineage>
        <taxon>Bacteria</taxon>
        <taxon>Bacillati</taxon>
        <taxon>Bacillota</taxon>
        <taxon>Bacillota incertae sedis</taxon>
        <taxon>Candidatus Caccosoma</taxon>
    </lineage>
</organism>
<protein>
    <submittedName>
        <fullName evidence="10">ATP synthase F1 subunit gamma</fullName>
    </submittedName>
</protein>
<evidence type="ECO:0000256" key="8">
    <source>
        <dbReference type="ARBA" id="ARBA00023196"/>
    </source>
</evidence>
<dbReference type="InterPro" id="IPR000131">
    <property type="entry name" value="ATP_synth_F1_gsu"/>
</dbReference>
<evidence type="ECO:0000256" key="4">
    <source>
        <dbReference type="ARBA" id="ARBA00022448"/>
    </source>
</evidence>
<keyword evidence="6" id="KW-0406">Ion transport</keyword>
<dbReference type="CDD" id="cd12151">
    <property type="entry name" value="F1-ATPase_gamma"/>
    <property type="match status" value="1"/>
</dbReference>
<dbReference type="EMBL" id="DVKI01000062">
    <property type="protein sequence ID" value="HIT17138.1"/>
    <property type="molecule type" value="Genomic_DNA"/>
</dbReference>